<sequence length="169" mass="17960">AERLSPAAATRALQYGILTGRAGRPRKDAARYGALPGKMGKQGFPRAPLPARTWRTCARRPRADVASSSVVAAPEIGGGIVLPLLDDRAADRAGTAEQLEQLVALAPADRALERGQVLGEALEHVEHRFLVRQEHVAPHGRVRGGDAREVAEAAGGVFDHFGLGDFLHV</sequence>
<feature type="non-terminal residue" evidence="1">
    <location>
        <position position="1"/>
    </location>
</feature>
<name>A0AA40JQ26_STAAU</name>
<evidence type="ECO:0000313" key="2">
    <source>
        <dbReference type="Proteomes" id="UP000032274"/>
    </source>
</evidence>
<feature type="non-terminal residue" evidence="1">
    <location>
        <position position="169"/>
    </location>
</feature>
<dbReference type="AlphaFoldDB" id="A0AA40JQ26"/>
<reference evidence="1 2" key="1">
    <citation type="submission" date="2015-01" db="EMBL/GenBank/DDBJ databases">
        <title>Characterization of Swiss Staphylococcus aureus strains involved in food poisoning.</title>
        <authorList>
            <person name="Crovadore J."/>
            <person name="Chablais R."/>
            <person name="Tonacini J."/>
            <person name="Schnyder B."/>
            <person name="Lefort F."/>
        </authorList>
    </citation>
    <scope>NUCLEOTIDE SEQUENCE [LARGE SCALE GENOMIC DNA]</scope>
    <source>
        <strain evidence="1 2">SA-120</strain>
    </source>
</reference>
<organism evidence="1 2">
    <name type="scientific">Staphylococcus aureus</name>
    <dbReference type="NCBI Taxonomy" id="1280"/>
    <lineage>
        <taxon>Bacteria</taxon>
        <taxon>Bacillati</taxon>
        <taxon>Bacillota</taxon>
        <taxon>Bacilli</taxon>
        <taxon>Bacillales</taxon>
        <taxon>Staphylococcaceae</taxon>
        <taxon>Staphylococcus</taxon>
    </lineage>
</organism>
<gene>
    <name evidence="1" type="ORF">QU38_02295</name>
</gene>
<accession>A0AA40JQ26</accession>
<protein>
    <submittedName>
        <fullName evidence="1">Uncharacterized protein</fullName>
    </submittedName>
</protein>
<evidence type="ECO:0000313" key="1">
    <source>
        <dbReference type="EMBL" id="KIU01294.1"/>
    </source>
</evidence>
<comment type="caution">
    <text evidence="1">The sequence shown here is derived from an EMBL/GenBank/DDBJ whole genome shotgun (WGS) entry which is preliminary data.</text>
</comment>
<dbReference type="EMBL" id="JXIG01000492">
    <property type="protein sequence ID" value="KIU01294.1"/>
    <property type="molecule type" value="Genomic_DNA"/>
</dbReference>
<proteinExistence type="predicted"/>
<dbReference type="Proteomes" id="UP000032274">
    <property type="component" value="Unassembled WGS sequence"/>
</dbReference>